<sequence>MKLVVTGFEAFGEHTFNPSWEAAKGFVEEVAPDAGFEGVEAHLLKVTFEDALKDAQEFVGPNTMLISFGLAAARDKIEFERFAHNAFERGYLVEGAPCALETGLPVFDWRDAWNEASPGLEARVSRDAGDYVCNALYFHALRLGRGVQGFDAVFVHIPMMSAEKARELGAFFSGLILGRGSR</sequence>
<evidence type="ECO:0000256" key="5">
    <source>
        <dbReference type="ARBA" id="ARBA00022807"/>
    </source>
</evidence>
<dbReference type="PROSITE" id="PS01334">
    <property type="entry name" value="PYRASE_CYS"/>
    <property type="match status" value="1"/>
</dbReference>
<dbReference type="GO" id="GO:0016920">
    <property type="term" value="F:pyroglutamyl-peptidase activity"/>
    <property type="evidence" value="ECO:0007669"/>
    <property type="project" value="UniProtKB-EC"/>
</dbReference>
<dbReference type="PANTHER" id="PTHR23402">
    <property type="entry name" value="PROTEASE FAMILY C15 PYROGLUTAMYL-PEPTIDASE I-RELATED"/>
    <property type="match status" value="1"/>
</dbReference>
<dbReference type="PANTHER" id="PTHR23402:SF1">
    <property type="entry name" value="PYROGLUTAMYL-PEPTIDASE I"/>
    <property type="match status" value="1"/>
</dbReference>
<feature type="active site" evidence="6">
    <location>
        <position position="133"/>
    </location>
</feature>
<evidence type="ECO:0000256" key="4">
    <source>
        <dbReference type="ARBA" id="ARBA00022801"/>
    </source>
</evidence>
<dbReference type="KEGG" id="bbae:FRD01_11220"/>
<dbReference type="RefSeq" id="WP_146959643.1">
    <property type="nucleotide sequence ID" value="NZ_CP042467.1"/>
</dbReference>
<dbReference type="GO" id="GO:0006508">
    <property type="term" value="P:proteolysis"/>
    <property type="evidence" value="ECO:0007669"/>
    <property type="project" value="UniProtKB-KW"/>
</dbReference>
<dbReference type="Gene3D" id="3.40.630.20">
    <property type="entry name" value="Peptidase C15, pyroglutamyl peptidase I-like"/>
    <property type="match status" value="1"/>
</dbReference>
<evidence type="ECO:0000256" key="2">
    <source>
        <dbReference type="ARBA" id="ARBA00022490"/>
    </source>
</evidence>
<dbReference type="Proteomes" id="UP000321595">
    <property type="component" value="Chromosome"/>
</dbReference>
<evidence type="ECO:0000313" key="8">
    <source>
        <dbReference type="Proteomes" id="UP000321595"/>
    </source>
</evidence>
<evidence type="ECO:0000256" key="6">
    <source>
        <dbReference type="PROSITE-ProRule" id="PRU10077"/>
    </source>
</evidence>
<keyword evidence="8" id="KW-1185">Reference proteome</keyword>
<keyword evidence="2" id="KW-0963">Cytoplasm</keyword>
<dbReference type="EMBL" id="CP042467">
    <property type="protein sequence ID" value="QED27793.1"/>
    <property type="molecule type" value="Genomic_DNA"/>
</dbReference>
<dbReference type="GO" id="GO:0005829">
    <property type="term" value="C:cytosol"/>
    <property type="evidence" value="ECO:0007669"/>
    <property type="project" value="InterPro"/>
</dbReference>
<dbReference type="InterPro" id="IPR000816">
    <property type="entry name" value="Peptidase_C15"/>
</dbReference>
<protein>
    <recommendedName>
        <fullName evidence="6">Pyroglutamyl-peptidase I</fullName>
        <ecNumber evidence="6">3.4.19.3</ecNumber>
    </recommendedName>
</protein>
<organism evidence="7 8">
    <name type="scientific">Microvenator marinus</name>
    <dbReference type="NCBI Taxonomy" id="2600177"/>
    <lineage>
        <taxon>Bacteria</taxon>
        <taxon>Deltaproteobacteria</taxon>
        <taxon>Bradymonadales</taxon>
        <taxon>Microvenatoraceae</taxon>
        <taxon>Microvenator</taxon>
    </lineage>
</organism>
<name>A0A5B8XUQ0_9DELT</name>
<keyword evidence="4" id="KW-0378">Hydrolase</keyword>
<dbReference type="PRINTS" id="PR00706">
    <property type="entry name" value="PYROGLUPTASE"/>
</dbReference>
<evidence type="ECO:0000256" key="3">
    <source>
        <dbReference type="ARBA" id="ARBA00022670"/>
    </source>
</evidence>
<dbReference type="InterPro" id="IPR016125">
    <property type="entry name" value="Peptidase_C15-like"/>
</dbReference>
<proteinExistence type="inferred from homology"/>
<comment type="similarity">
    <text evidence="1">Belongs to the peptidase C15 family.</text>
</comment>
<keyword evidence="3" id="KW-0645">Protease</keyword>
<reference evidence="7 8" key="1">
    <citation type="submission" date="2019-08" db="EMBL/GenBank/DDBJ databases">
        <authorList>
            <person name="Liang Q."/>
        </authorList>
    </citation>
    <scope>NUCLEOTIDE SEQUENCE [LARGE SCALE GENOMIC DNA]</scope>
    <source>
        <strain evidence="7 8">V1718</strain>
    </source>
</reference>
<accession>A0A5B8XUQ0</accession>
<dbReference type="OrthoDB" id="9779738at2"/>
<dbReference type="AlphaFoldDB" id="A0A5B8XUQ0"/>
<dbReference type="EC" id="3.4.19.3" evidence="6"/>
<evidence type="ECO:0000313" key="7">
    <source>
        <dbReference type="EMBL" id="QED27793.1"/>
    </source>
</evidence>
<gene>
    <name evidence="7" type="ORF">FRD01_11220</name>
</gene>
<evidence type="ECO:0000256" key="1">
    <source>
        <dbReference type="ARBA" id="ARBA00006641"/>
    </source>
</evidence>
<keyword evidence="5" id="KW-0788">Thiol protease</keyword>
<dbReference type="Pfam" id="PF01470">
    <property type="entry name" value="Peptidase_C15"/>
    <property type="match status" value="1"/>
</dbReference>
<comment type="catalytic activity">
    <reaction evidence="6">
        <text>Release of an N-terminal pyroglutamyl group from a polypeptide, the second amino acid generally not being Pro.</text>
        <dbReference type="EC" id="3.4.19.3"/>
    </reaction>
</comment>
<dbReference type="InterPro" id="IPR033694">
    <property type="entry name" value="PGPEP1_Cys_AS"/>
</dbReference>
<dbReference type="InterPro" id="IPR036440">
    <property type="entry name" value="Peptidase_C15-like_sf"/>
</dbReference>
<dbReference type="SUPFAM" id="SSF53182">
    <property type="entry name" value="Pyrrolidone carboxyl peptidase (pyroglutamate aminopeptidase)"/>
    <property type="match status" value="1"/>
</dbReference>